<reference evidence="2 3" key="1">
    <citation type="submission" date="2017-03" db="EMBL/GenBank/DDBJ databases">
        <title>Genomic insights into Mycobacterium simiae human colonization.</title>
        <authorList>
            <person name="Steffani J.L."/>
            <person name="Brunck M.E."/>
            <person name="Cruz E."/>
            <person name="Montiel R."/>
            <person name="Barona F."/>
        </authorList>
    </citation>
    <scope>NUCLEOTIDE SEQUENCE [LARGE SCALE GENOMIC DNA]</scope>
    <source>
        <strain evidence="2 3">MsiGto</strain>
    </source>
</reference>
<dbReference type="Gene3D" id="3.40.50.720">
    <property type="entry name" value="NAD(P)-binding Rossmann-like Domain"/>
    <property type="match status" value="1"/>
</dbReference>
<evidence type="ECO:0000259" key="1">
    <source>
        <dbReference type="Pfam" id="PF05368"/>
    </source>
</evidence>
<evidence type="ECO:0000313" key="2">
    <source>
        <dbReference type="EMBL" id="ORJ53633.1"/>
    </source>
</evidence>
<dbReference type="InterPro" id="IPR036291">
    <property type="entry name" value="NAD(P)-bd_dom_sf"/>
</dbReference>
<gene>
    <name evidence="2" type="ORF">B5M45_28745</name>
</gene>
<name>A0A1X0XL90_MYCSI</name>
<protein>
    <recommendedName>
        <fullName evidence="1">NmrA-like domain-containing protein</fullName>
    </recommendedName>
</protein>
<dbReference type="Proteomes" id="UP000193040">
    <property type="component" value="Unassembled WGS sequence"/>
</dbReference>
<keyword evidence="3" id="KW-1185">Reference proteome</keyword>
<accession>A0A1X0XL90</accession>
<dbReference type="STRING" id="1784.VC42_13315"/>
<evidence type="ECO:0000313" key="3">
    <source>
        <dbReference type="Proteomes" id="UP000193040"/>
    </source>
</evidence>
<dbReference type="Pfam" id="PF05368">
    <property type="entry name" value="NmrA"/>
    <property type="match status" value="1"/>
</dbReference>
<comment type="caution">
    <text evidence="2">The sequence shown here is derived from an EMBL/GenBank/DDBJ whole genome shotgun (WGS) entry which is preliminary data.</text>
</comment>
<feature type="domain" description="NmrA-like" evidence="1">
    <location>
        <begin position="3"/>
        <end position="84"/>
    </location>
</feature>
<dbReference type="RefSeq" id="WP_084953778.1">
    <property type="nucleotide sequence ID" value="NZ_MZZM01000036.1"/>
</dbReference>
<dbReference type="PANTHER" id="PTHR43162">
    <property type="match status" value="1"/>
</dbReference>
<dbReference type="SUPFAM" id="SSF51735">
    <property type="entry name" value="NAD(P)-binding Rossmann-fold domains"/>
    <property type="match status" value="1"/>
</dbReference>
<organism evidence="2 3">
    <name type="scientific">Mycobacterium simiae</name>
    <name type="common">Mycobacterium habana</name>
    <dbReference type="NCBI Taxonomy" id="1784"/>
    <lineage>
        <taxon>Bacteria</taxon>
        <taxon>Bacillati</taxon>
        <taxon>Actinomycetota</taxon>
        <taxon>Actinomycetes</taxon>
        <taxon>Mycobacteriales</taxon>
        <taxon>Mycobacteriaceae</taxon>
        <taxon>Mycobacterium</taxon>
        <taxon>Mycobacterium simiae complex</taxon>
    </lineage>
</organism>
<dbReference type="EMBL" id="MZZM01000036">
    <property type="protein sequence ID" value="ORJ53633.1"/>
    <property type="molecule type" value="Genomic_DNA"/>
</dbReference>
<dbReference type="PANTHER" id="PTHR43162:SF1">
    <property type="entry name" value="PRESTALK A DIFFERENTIATION PROTEIN A"/>
    <property type="match status" value="1"/>
</dbReference>
<dbReference type="InterPro" id="IPR051604">
    <property type="entry name" value="Ergot_Alk_Oxidoreductase"/>
</dbReference>
<sequence length="313" mass="32599">MTAPVLVIGATGRHGGTGTTVVKRLVADGHPVRALVHTDDERASRLRRLGATTVTGDLHDRASLVAAVRDVRAVYFTYPIGAGIVSAAANLSSALLAASPDAHLVVMSMAVSAVDSPSKLGQGQAVAEEVFGWAGLSPTVLRFGALFHQNLLLLHGATIREKGLIANSFGDGPAPWIGGDDAAEIAVAHLLGPPPKSTSISYPPPTEVITHRDVAHLIAAETGRPVRYEPISAGQWRRNLVAATEADPTGPINRAMAQHISTVGAALSQRTEPLVTPDPQALAAILGREPVRLVDFIRNNLAHFVASTAVTGS</sequence>
<proteinExistence type="predicted"/>
<dbReference type="AlphaFoldDB" id="A0A1X0XL90"/>
<dbReference type="Gene3D" id="3.90.25.10">
    <property type="entry name" value="UDP-galactose 4-epimerase, domain 1"/>
    <property type="match status" value="1"/>
</dbReference>
<dbReference type="InterPro" id="IPR008030">
    <property type="entry name" value="NmrA-like"/>
</dbReference>